<organism evidence="15 16">
    <name type="scientific">Secundilactobacillus odoratitofui DSM 19909 = JCM 15043</name>
    <dbReference type="NCBI Taxonomy" id="1423776"/>
    <lineage>
        <taxon>Bacteria</taxon>
        <taxon>Bacillati</taxon>
        <taxon>Bacillota</taxon>
        <taxon>Bacilli</taxon>
        <taxon>Lactobacillales</taxon>
        <taxon>Lactobacillaceae</taxon>
        <taxon>Secundilactobacillus</taxon>
    </lineage>
</organism>
<dbReference type="InterPro" id="IPR036775">
    <property type="entry name" value="DNA_pol_Y-fam_lit_finger_sf"/>
</dbReference>
<dbReference type="Pfam" id="PF11799">
    <property type="entry name" value="IMS_C"/>
    <property type="match status" value="1"/>
</dbReference>
<keyword evidence="9 13" id="KW-0239">DNA-directed DNA polymerase</keyword>
<keyword evidence="3 13" id="KW-0808">Transferase</keyword>
<keyword evidence="13" id="KW-0963">Cytoplasm</keyword>
<dbReference type="CDD" id="cd03586">
    <property type="entry name" value="PolY_Pol_IV_kappa"/>
    <property type="match status" value="1"/>
</dbReference>
<dbReference type="InterPro" id="IPR043502">
    <property type="entry name" value="DNA/RNA_pol_sf"/>
</dbReference>
<evidence type="ECO:0000313" key="16">
    <source>
        <dbReference type="Proteomes" id="UP000051160"/>
    </source>
</evidence>
<dbReference type="Pfam" id="PF00817">
    <property type="entry name" value="IMS"/>
    <property type="match status" value="1"/>
</dbReference>
<dbReference type="InterPro" id="IPR017961">
    <property type="entry name" value="DNA_pol_Y-fam_little_finger"/>
</dbReference>
<dbReference type="PATRIC" id="fig|1423776.4.peg.2125"/>
<evidence type="ECO:0000256" key="8">
    <source>
        <dbReference type="ARBA" id="ARBA00022842"/>
    </source>
</evidence>
<dbReference type="GO" id="GO:0006261">
    <property type="term" value="P:DNA-templated DNA replication"/>
    <property type="evidence" value="ECO:0007669"/>
    <property type="project" value="UniProtKB-UniRule"/>
</dbReference>
<dbReference type="Gene3D" id="3.40.1170.60">
    <property type="match status" value="1"/>
</dbReference>
<dbReference type="GO" id="GO:0005829">
    <property type="term" value="C:cytosol"/>
    <property type="evidence" value="ECO:0007669"/>
    <property type="project" value="TreeGrafter"/>
</dbReference>
<dbReference type="PROSITE" id="PS50173">
    <property type="entry name" value="UMUC"/>
    <property type="match status" value="1"/>
</dbReference>
<comment type="cofactor">
    <cofactor evidence="13">
        <name>Mg(2+)</name>
        <dbReference type="ChEBI" id="CHEBI:18420"/>
    </cofactor>
    <text evidence="13">Binds 2 magnesium ions per subunit.</text>
</comment>
<dbReference type="GO" id="GO:0042276">
    <property type="term" value="P:error-prone translesion synthesis"/>
    <property type="evidence" value="ECO:0007669"/>
    <property type="project" value="TreeGrafter"/>
</dbReference>
<evidence type="ECO:0000313" key="15">
    <source>
        <dbReference type="EMBL" id="KRK97236.1"/>
    </source>
</evidence>
<dbReference type="EMBL" id="AZEE01000030">
    <property type="protein sequence ID" value="KRK97236.1"/>
    <property type="molecule type" value="Genomic_DNA"/>
</dbReference>
<protein>
    <recommendedName>
        <fullName evidence="13">DNA polymerase IV</fullName>
        <shortName evidence="13">Pol IV</shortName>
        <ecNumber evidence="13">2.7.7.7</ecNumber>
    </recommendedName>
</protein>
<dbReference type="GO" id="GO:0006281">
    <property type="term" value="P:DNA repair"/>
    <property type="evidence" value="ECO:0007669"/>
    <property type="project" value="UniProtKB-UniRule"/>
</dbReference>
<dbReference type="STRING" id="1423776.FD04_GL002098"/>
<keyword evidence="7 13" id="KW-0227">DNA damage</keyword>
<comment type="similarity">
    <text evidence="1 13">Belongs to the DNA polymerase type-Y family.</text>
</comment>
<dbReference type="PANTHER" id="PTHR11076:SF33">
    <property type="entry name" value="DNA POLYMERASE KAPPA"/>
    <property type="match status" value="1"/>
</dbReference>
<feature type="site" description="Substrate discrimination" evidence="13">
    <location>
        <position position="25"/>
    </location>
</feature>
<dbReference type="NCBIfam" id="NF002677">
    <property type="entry name" value="PRK02406.1"/>
    <property type="match status" value="1"/>
</dbReference>
<dbReference type="EC" id="2.7.7.7" evidence="13"/>
<dbReference type="GO" id="GO:0009432">
    <property type="term" value="P:SOS response"/>
    <property type="evidence" value="ECO:0007669"/>
    <property type="project" value="TreeGrafter"/>
</dbReference>
<keyword evidence="16" id="KW-1185">Reference proteome</keyword>
<evidence type="ECO:0000256" key="7">
    <source>
        <dbReference type="ARBA" id="ARBA00022763"/>
    </source>
</evidence>
<dbReference type="PANTHER" id="PTHR11076">
    <property type="entry name" value="DNA REPAIR POLYMERASE UMUC / TRANSFERASE FAMILY MEMBER"/>
    <property type="match status" value="1"/>
</dbReference>
<dbReference type="InterPro" id="IPR022880">
    <property type="entry name" value="DNApol_IV"/>
</dbReference>
<dbReference type="AlphaFoldDB" id="A0A0R1LVL9"/>
<dbReference type="HAMAP" id="MF_01113">
    <property type="entry name" value="DNApol_IV"/>
    <property type="match status" value="1"/>
</dbReference>
<proteinExistence type="inferred from homology"/>
<evidence type="ECO:0000256" key="3">
    <source>
        <dbReference type="ARBA" id="ARBA00022679"/>
    </source>
</evidence>
<comment type="subcellular location">
    <subcellularLocation>
        <location evidence="13">Cytoplasm</location>
    </subcellularLocation>
</comment>
<dbReference type="Gene3D" id="1.10.150.20">
    <property type="entry name" value="5' to 3' exonuclease, C-terminal subdomain"/>
    <property type="match status" value="1"/>
</dbReference>
<evidence type="ECO:0000256" key="11">
    <source>
        <dbReference type="ARBA" id="ARBA00023204"/>
    </source>
</evidence>
<dbReference type="GO" id="GO:0003887">
    <property type="term" value="F:DNA-directed DNA polymerase activity"/>
    <property type="evidence" value="ECO:0007669"/>
    <property type="project" value="UniProtKB-UniRule"/>
</dbReference>
<feature type="domain" description="UmuC" evidence="14">
    <location>
        <begin position="16"/>
        <end position="200"/>
    </location>
</feature>
<evidence type="ECO:0000256" key="2">
    <source>
        <dbReference type="ARBA" id="ARBA00022457"/>
    </source>
</evidence>
<comment type="subunit">
    <text evidence="13">Monomer.</text>
</comment>
<evidence type="ECO:0000256" key="4">
    <source>
        <dbReference type="ARBA" id="ARBA00022695"/>
    </source>
</evidence>
<name>A0A0R1LVL9_9LACO</name>
<evidence type="ECO:0000256" key="9">
    <source>
        <dbReference type="ARBA" id="ARBA00022932"/>
    </source>
</evidence>
<keyword evidence="10 13" id="KW-0238">DNA-binding</keyword>
<dbReference type="Gene3D" id="3.30.1490.100">
    <property type="entry name" value="DNA polymerase, Y-family, little finger domain"/>
    <property type="match status" value="1"/>
</dbReference>
<sequence length="375" mass="43038">MTLMDNPIQINDDRKILHVDMDAFYASIEQRDTPAYQTLPLVISRDPRQTGGRGVVTTANYVARQFGIHSAMPAQQALKLCPKAVFVTPNFPHYREISDQIHAIFHTFTDIIETVAFDEAYLDITTNKRQIDDPVVLATQLQAEIWDQTHLTSSIGVSYSKFLAKEASDYRKPVGITIIHASDAHDFLMKLPIERFRGVGKKTVPKMHELAIKNGADLFKWHELDLIQKFGRFGEVLYQRVRGVDDRPVEYQRDRKSIGKERTYWPFLTTRSEADQQLDKLAEMVAKTVKKQQMHGRTLVLKVRYGDFKTQTKRVTQAEFIDNQPQIYAQLAKQIMDDLPQSQEGIRLLGITLTGLAPIAFENMRLALFDDDHEF</sequence>
<feature type="binding site" evidence="13">
    <location>
        <position position="118"/>
    </location>
    <ligand>
        <name>Mg(2+)</name>
        <dbReference type="ChEBI" id="CHEBI:18420"/>
    </ligand>
</feature>
<dbReference type="SUPFAM" id="SSF100879">
    <property type="entry name" value="Lesion bypass DNA polymerase (Y-family), little finger domain"/>
    <property type="match status" value="1"/>
</dbReference>
<gene>
    <name evidence="13" type="primary">dinB</name>
    <name evidence="15" type="ORF">FD04_GL002098</name>
</gene>
<dbReference type="SUPFAM" id="SSF56672">
    <property type="entry name" value="DNA/RNA polymerases"/>
    <property type="match status" value="1"/>
</dbReference>
<keyword evidence="6 13" id="KW-0479">Metal-binding</keyword>
<dbReference type="GO" id="GO:0003684">
    <property type="term" value="F:damaged DNA binding"/>
    <property type="evidence" value="ECO:0007669"/>
    <property type="project" value="InterPro"/>
</dbReference>
<dbReference type="Gene3D" id="3.30.70.270">
    <property type="match status" value="1"/>
</dbReference>
<evidence type="ECO:0000256" key="5">
    <source>
        <dbReference type="ARBA" id="ARBA00022705"/>
    </source>
</evidence>
<evidence type="ECO:0000256" key="12">
    <source>
        <dbReference type="ARBA" id="ARBA00049244"/>
    </source>
</evidence>
<dbReference type="GO" id="GO:0000287">
    <property type="term" value="F:magnesium ion binding"/>
    <property type="evidence" value="ECO:0007669"/>
    <property type="project" value="UniProtKB-UniRule"/>
</dbReference>
<comment type="function">
    <text evidence="13">Poorly processive, error-prone DNA polymerase involved in untargeted mutagenesis. Copies undamaged DNA at stalled replication forks, which arise in vivo from mismatched or misaligned primer ends. These misaligned primers can be extended by PolIV. Exhibits no 3'-5' exonuclease (proofreading) activity. May be involved in translesional synthesis, in conjunction with the beta clamp from PolIII.</text>
</comment>
<keyword evidence="8 13" id="KW-0460">Magnesium</keyword>
<reference evidence="15 16" key="1">
    <citation type="journal article" date="2015" name="Genome Announc.">
        <title>Expanding the biotechnology potential of lactobacilli through comparative genomics of 213 strains and associated genera.</title>
        <authorList>
            <person name="Sun Z."/>
            <person name="Harris H.M."/>
            <person name="McCann A."/>
            <person name="Guo C."/>
            <person name="Argimon S."/>
            <person name="Zhang W."/>
            <person name="Yang X."/>
            <person name="Jeffery I.B."/>
            <person name="Cooney J.C."/>
            <person name="Kagawa T.F."/>
            <person name="Liu W."/>
            <person name="Song Y."/>
            <person name="Salvetti E."/>
            <person name="Wrobel A."/>
            <person name="Rasinkangas P."/>
            <person name="Parkhill J."/>
            <person name="Rea M.C."/>
            <person name="O'Sullivan O."/>
            <person name="Ritari J."/>
            <person name="Douillard F.P."/>
            <person name="Paul Ross R."/>
            <person name="Yang R."/>
            <person name="Briner A.E."/>
            <person name="Felis G.E."/>
            <person name="de Vos W.M."/>
            <person name="Barrangou R."/>
            <person name="Klaenhammer T.R."/>
            <person name="Caufield P.W."/>
            <person name="Cui Y."/>
            <person name="Zhang H."/>
            <person name="O'Toole P.W."/>
        </authorList>
    </citation>
    <scope>NUCLEOTIDE SEQUENCE [LARGE SCALE GENOMIC DNA]</scope>
    <source>
        <strain evidence="15 16">DSM 19909</strain>
    </source>
</reference>
<dbReference type="InterPro" id="IPR043128">
    <property type="entry name" value="Rev_trsase/Diguanyl_cyclase"/>
</dbReference>
<accession>A0A0R1LVL9</accession>
<feature type="active site" evidence="13">
    <location>
        <position position="119"/>
    </location>
</feature>
<feature type="binding site" evidence="13">
    <location>
        <position position="20"/>
    </location>
    <ligand>
        <name>Mg(2+)</name>
        <dbReference type="ChEBI" id="CHEBI:18420"/>
    </ligand>
</feature>
<evidence type="ECO:0000259" key="14">
    <source>
        <dbReference type="PROSITE" id="PS50173"/>
    </source>
</evidence>
<comment type="catalytic activity">
    <reaction evidence="12 13">
        <text>DNA(n) + a 2'-deoxyribonucleoside 5'-triphosphate = DNA(n+1) + diphosphate</text>
        <dbReference type="Rhea" id="RHEA:22508"/>
        <dbReference type="Rhea" id="RHEA-COMP:17339"/>
        <dbReference type="Rhea" id="RHEA-COMP:17340"/>
        <dbReference type="ChEBI" id="CHEBI:33019"/>
        <dbReference type="ChEBI" id="CHEBI:61560"/>
        <dbReference type="ChEBI" id="CHEBI:173112"/>
        <dbReference type="EC" id="2.7.7.7"/>
    </reaction>
</comment>
<dbReference type="InterPro" id="IPR050116">
    <property type="entry name" value="DNA_polymerase-Y"/>
</dbReference>
<evidence type="ECO:0000256" key="1">
    <source>
        <dbReference type="ARBA" id="ARBA00010945"/>
    </source>
</evidence>
<evidence type="ECO:0000256" key="6">
    <source>
        <dbReference type="ARBA" id="ARBA00022723"/>
    </source>
</evidence>
<evidence type="ECO:0000256" key="13">
    <source>
        <dbReference type="HAMAP-Rule" id="MF_01113"/>
    </source>
</evidence>
<dbReference type="FunFam" id="3.30.1490.100:FF:000004">
    <property type="entry name" value="DNA polymerase IV"/>
    <property type="match status" value="1"/>
</dbReference>
<dbReference type="InterPro" id="IPR001126">
    <property type="entry name" value="UmuC"/>
</dbReference>
<keyword evidence="5 13" id="KW-0235">DNA replication</keyword>
<comment type="caution">
    <text evidence="15">The sequence shown here is derived from an EMBL/GenBank/DDBJ whole genome shotgun (WGS) entry which is preliminary data.</text>
</comment>
<dbReference type="Proteomes" id="UP000051160">
    <property type="component" value="Unassembled WGS sequence"/>
</dbReference>
<keyword evidence="11 13" id="KW-0234">DNA repair</keyword>
<keyword evidence="2 13" id="KW-0515">Mutator protein</keyword>
<keyword evidence="4 13" id="KW-0548">Nucleotidyltransferase</keyword>
<evidence type="ECO:0000256" key="10">
    <source>
        <dbReference type="ARBA" id="ARBA00023125"/>
    </source>
</evidence>